<evidence type="ECO:0000259" key="7">
    <source>
        <dbReference type="Pfam" id="PF12698"/>
    </source>
</evidence>
<keyword evidence="3 6" id="KW-1133">Transmembrane helix</keyword>
<protein>
    <submittedName>
        <fullName evidence="8">YhgE/Pip domain-containing protein</fullName>
    </submittedName>
</protein>
<feature type="domain" description="ABC-2 type transporter transmembrane" evidence="7">
    <location>
        <begin position="491"/>
        <end position="703"/>
    </location>
</feature>
<comment type="caution">
    <text evidence="8">The sequence shown here is derived from an EMBL/GenBank/DDBJ whole genome shotgun (WGS) entry which is preliminary data.</text>
</comment>
<reference evidence="8" key="1">
    <citation type="submission" date="2021-11" db="EMBL/GenBank/DDBJ databases">
        <title>A Novel Adlercreutzia Species, isolated from a Allomyrina dichotoma larva feces.</title>
        <authorList>
            <person name="Suh M.K."/>
        </authorList>
    </citation>
    <scope>NUCLEOTIDE SEQUENCE</scope>
    <source>
        <strain evidence="8">JBNU-10</strain>
    </source>
</reference>
<feature type="transmembrane region" description="Helical" evidence="6">
    <location>
        <begin position="570"/>
        <end position="598"/>
    </location>
</feature>
<evidence type="ECO:0000256" key="6">
    <source>
        <dbReference type="SAM" id="Phobius"/>
    </source>
</evidence>
<sequence length="731" mass="76180">MRAVGNVWHILRDDCRRLFANVVSVIITAGLVVMPSIFAWYNVIACWNVFDNTGNLQVAVANSDEGYKSDLVPLRVNVGDQVVSALRANDQIDWVITTPDDAVDGARSGRYYAAVVIPAEFSRDMMTFYADDSDHAKIVYYANEKKSAIAPKITDRGADTVSYQVNEVFAETLSEVALGVADSLSRFAEEEGLDERVADLSAHVRALADASDRAAGVLGLYSSLAQTARSLVDDSADLLAQARSELGDAAGPAAAGVAAVRQAAGALSSSGDGLSEALAASSAAFGAAAGSVDGVFDAMAGSTAATASHLRDQAALLDGQIASYRDLAARLGELAAQAPDDYRAALEHAAEGMAAVADLTQAMQANLRSAADKLEAGDDAAQADREAARQRAAEARDRIDALKADYDEHLAPQLAQLAADASSLADGLEGTLGRLDAAGEGLTSSAGSASGSLDAASGKIDEAAASLRSAASEMRALADAVDAALAAGDPHALADVLSADAQVLSQALAAPVAVERVAVFPAENFGSAMAPLYTTLALFIGSLLILVVVKPTVGAAERARLDDPKPRQLFLGRFGVMALISLAQTTLMGLGNLFFLQVQAAHPWLLMLCFWVAGLVFTFLIYALVAAFANLGKAVAVLLLIVQVTGCGGSFPLQLLPGFVQALSPWLPATHVVGAMRAAMMGTYGADYWVQMGELLLFVLPAALIGLVLRKPLSRFMAWYVEQVESSKLVG</sequence>
<feature type="transmembrane region" description="Helical" evidence="6">
    <location>
        <begin position="635"/>
        <end position="656"/>
    </location>
</feature>
<evidence type="ECO:0000256" key="4">
    <source>
        <dbReference type="ARBA" id="ARBA00023136"/>
    </source>
</evidence>
<dbReference type="Gene3D" id="3.40.1710.10">
    <property type="entry name" value="abc type-2 transporter like domain"/>
    <property type="match status" value="1"/>
</dbReference>
<keyword evidence="2 6" id="KW-0812">Transmembrane</keyword>
<feature type="coiled-coil region" evidence="5">
    <location>
        <begin position="378"/>
        <end position="405"/>
    </location>
</feature>
<feature type="transmembrane region" description="Helical" evidence="6">
    <location>
        <begin position="530"/>
        <end position="549"/>
    </location>
</feature>
<evidence type="ECO:0000256" key="3">
    <source>
        <dbReference type="ARBA" id="ARBA00022989"/>
    </source>
</evidence>
<dbReference type="InterPro" id="IPR017501">
    <property type="entry name" value="Phage_infect_YhgE_C"/>
</dbReference>
<keyword evidence="4 6" id="KW-0472">Membrane</keyword>
<gene>
    <name evidence="8" type="ORF">LPT13_06000</name>
</gene>
<dbReference type="InterPro" id="IPR017500">
    <property type="entry name" value="Phage_infect_YhgE_N"/>
</dbReference>
<dbReference type="NCBIfam" id="TIGR03062">
    <property type="entry name" value="pip_yhgE_Cterm"/>
    <property type="match status" value="1"/>
</dbReference>
<dbReference type="PANTHER" id="PTHR43077">
    <property type="entry name" value="TRANSPORT PERMEASE YVFS-RELATED"/>
    <property type="match status" value="1"/>
</dbReference>
<dbReference type="RefSeq" id="WP_242164595.1">
    <property type="nucleotide sequence ID" value="NZ_JAJMLW010000002.1"/>
</dbReference>
<evidence type="ECO:0000313" key="9">
    <source>
        <dbReference type="Proteomes" id="UP001430755"/>
    </source>
</evidence>
<keyword evidence="5" id="KW-0175">Coiled coil</keyword>
<dbReference type="EMBL" id="JAJMLW010000002">
    <property type="protein sequence ID" value="MCI2241900.1"/>
    <property type="molecule type" value="Genomic_DNA"/>
</dbReference>
<evidence type="ECO:0000256" key="2">
    <source>
        <dbReference type="ARBA" id="ARBA00022692"/>
    </source>
</evidence>
<evidence type="ECO:0000313" key="8">
    <source>
        <dbReference type="EMBL" id="MCI2241900.1"/>
    </source>
</evidence>
<name>A0ABS9WGA6_9ACTN</name>
<organism evidence="8 9">
    <name type="scientific">Adlercreutzia faecimuris</name>
    <dbReference type="NCBI Taxonomy" id="2897341"/>
    <lineage>
        <taxon>Bacteria</taxon>
        <taxon>Bacillati</taxon>
        <taxon>Actinomycetota</taxon>
        <taxon>Coriobacteriia</taxon>
        <taxon>Eggerthellales</taxon>
        <taxon>Eggerthellaceae</taxon>
        <taxon>Adlercreutzia</taxon>
    </lineage>
</organism>
<feature type="transmembrane region" description="Helical" evidence="6">
    <location>
        <begin position="18"/>
        <end position="41"/>
    </location>
</feature>
<feature type="transmembrane region" description="Helical" evidence="6">
    <location>
        <begin position="688"/>
        <end position="709"/>
    </location>
</feature>
<dbReference type="NCBIfam" id="TIGR03061">
    <property type="entry name" value="pip_yhgE_Nterm"/>
    <property type="match status" value="1"/>
</dbReference>
<dbReference type="PANTHER" id="PTHR43077:SF10">
    <property type="entry name" value="TRANSPORT PERMEASE PROTEIN"/>
    <property type="match status" value="1"/>
</dbReference>
<feature type="domain" description="ABC-2 type transporter transmembrane" evidence="7">
    <location>
        <begin position="32"/>
        <end position="155"/>
    </location>
</feature>
<comment type="subcellular location">
    <subcellularLocation>
        <location evidence="1">Membrane</location>
        <topology evidence="1">Multi-pass membrane protein</topology>
    </subcellularLocation>
</comment>
<proteinExistence type="predicted"/>
<accession>A0ABS9WGA6</accession>
<evidence type="ECO:0000256" key="5">
    <source>
        <dbReference type="SAM" id="Coils"/>
    </source>
</evidence>
<evidence type="ECO:0000256" key="1">
    <source>
        <dbReference type="ARBA" id="ARBA00004141"/>
    </source>
</evidence>
<dbReference type="InterPro" id="IPR013525">
    <property type="entry name" value="ABC2_TM"/>
</dbReference>
<feature type="transmembrane region" description="Helical" evidence="6">
    <location>
        <begin position="604"/>
        <end position="628"/>
    </location>
</feature>
<dbReference type="InterPro" id="IPR051328">
    <property type="entry name" value="T7SS_ABC-Transporter"/>
</dbReference>
<dbReference type="Pfam" id="PF12698">
    <property type="entry name" value="ABC2_membrane_3"/>
    <property type="match status" value="2"/>
</dbReference>
<keyword evidence="9" id="KW-1185">Reference proteome</keyword>
<dbReference type="Proteomes" id="UP001430755">
    <property type="component" value="Unassembled WGS sequence"/>
</dbReference>